<keyword evidence="3" id="KW-1185">Reference proteome</keyword>
<dbReference type="Proteomes" id="UP000674143">
    <property type="component" value="Unassembled WGS sequence"/>
</dbReference>
<feature type="region of interest" description="Disordered" evidence="1">
    <location>
        <begin position="64"/>
        <end position="89"/>
    </location>
</feature>
<feature type="compositionally biased region" description="Basic residues" evidence="1">
    <location>
        <begin position="128"/>
        <end position="150"/>
    </location>
</feature>
<protein>
    <submittedName>
        <fullName evidence="2">Uncharacterized protein</fullName>
    </submittedName>
</protein>
<comment type="caution">
    <text evidence="2">The sequence shown here is derived from an EMBL/GenBank/DDBJ whole genome shotgun (WGS) entry which is preliminary data.</text>
</comment>
<evidence type="ECO:0000256" key="1">
    <source>
        <dbReference type="SAM" id="MobiDB-lite"/>
    </source>
</evidence>
<dbReference type="GeneID" id="92363344"/>
<feature type="compositionally biased region" description="Low complexity" evidence="1">
    <location>
        <begin position="117"/>
        <end position="127"/>
    </location>
</feature>
<organism evidence="2 3">
    <name type="scientific">Leishmania orientalis</name>
    <dbReference type="NCBI Taxonomy" id="2249476"/>
    <lineage>
        <taxon>Eukaryota</taxon>
        <taxon>Discoba</taxon>
        <taxon>Euglenozoa</taxon>
        <taxon>Kinetoplastea</taxon>
        <taxon>Metakinetoplastina</taxon>
        <taxon>Trypanosomatida</taxon>
        <taxon>Trypanosomatidae</taxon>
        <taxon>Leishmaniinae</taxon>
        <taxon>Leishmania</taxon>
    </lineage>
</organism>
<dbReference type="KEGG" id="loi:92363344"/>
<reference evidence="3" key="2">
    <citation type="journal article" date="2021" name="Sci. Data">
        <title>Chromosome-scale genome sequencing, assembly and annotation of six genomes from subfamily Leishmaniinae.</title>
        <authorList>
            <person name="Almutairi H."/>
            <person name="Urbaniak M.D."/>
            <person name="Bates M.D."/>
            <person name="Jariyapan N."/>
            <person name="Kwakye-Nuako G."/>
            <person name="Thomaz Soccol V."/>
            <person name="Al-Salem W.S."/>
            <person name="Dillon R.J."/>
            <person name="Bates P.A."/>
            <person name="Gatherer D."/>
        </authorList>
    </citation>
    <scope>NUCLEOTIDE SEQUENCE [LARGE SCALE GENOMIC DNA]</scope>
</reference>
<evidence type="ECO:0000313" key="3">
    <source>
        <dbReference type="Proteomes" id="UP000674143"/>
    </source>
</evidence>
<reference evidence="3" key="1">
    <citation type="journal article" date="2021" name="Microbiol. Resour. Announc.">
        <title>LGAAP: Leishmaniinae Genome Assembly and Annotation Pipeline.</title>
        <authorList>
            <person name="Almutairi H."/>
            <person name="Urbaniak M.D."/>
            <person name="Bates M.D."/>
            <person name="Jariyapan N."/>
            <person name="Kwakye-Nuako G."/>
            <person name="Thomaz-Soccol V."/>
            <person name="Al-Salem W.S."/>
            <person name="Dillon R.J."/>
            <person name="Bates P.A."/>
            <person name="Gatherer D."/>
        </authorList>
    </citation>
    <scope>NUCLEOTIDE SEQUENCE [LARGE SCALE GENOMIC DNA]</scope>
</reference>
<gene>
    <name evidence="2" type="ORF">LSCM4_07524</name>
</gene>
<name>A0A836HPA2_9TRYP</name>
<feature type="region of interest" description="Disordered" evidence="1">
    <location>
        <begin position="117"/>
        <end position="201"/>
    </location>
</feature>
<evidence type="ECO:0000313" key="2">
    <source>
        <dbReference type="EMBL" id="KAG5487845.1"/>
    </source>
</evidence>
<dbReference type="AlphaFoldDB" id="A0A836HPA2"/>
<dbReference type="RefSeq" id="XP_067066042.1">
    <property type="nucleotide sequence ID" value="XM_067209410.1"/>
</dbReference>
<dbReference type="EMBL" id="JAFHLR010000004">
    <property type="protein sequence ID" value="KAG5487845.1"/>
    <property type="molecule type" value="Genomic_DNA"/>
</dbReference>
<proteinExistence type="predicted"/>
<sequence>MSLGCPQHSVTLPCLAHIHRPPTGRHALPCPPTSLAYTTAYARPCWGQCLAVAVAVDAEAPSVTYGPRATPELRRSRTRSSRPASRTSSCSARWPAVAVAASSARWQPSPVAACWATASAATSTATTTRRRRSRQRRSSWRRRRSRRGTPARHNLSATPSALRRTPSPPTAASGRGTTLHSARKRTRCLSLQRNTDETSRIGLRKRAPKLMARTCPGAPPPPLPALPVHSHYEPPSTRYVPLSHPPPPLSLFSRVLVALLSGVSPRLCSPHSVACAAGRIFLKCSHARTHAFTGGGVCRDAAPRRRSQSPLLLLSSPLA</sequence>
<accession>A0A836HPA2</accession>